<gene>
    <name evidence="4" type="ORF">CBR_g44525</name>
</gene>
<dbReference type="GO" id="GO:0016020">
    <property type="term" value="C:membrane"/>
    <property type="evidence" value="ECO:0007669"/>
    <property type="project" value="TreeGrafter"/>
</dbReference>
<dbReference type="Gramene" id="GBG87069">
    <property type="protein sequence ID" value="GBG87069"/>
    <property type="gene ID" value="CBR_g44525"/>
</dbReference>
<dbReference type="AlphaFoldDB" id="A0A388LXX8"/>
<evidence type="ECO:0000259" key="3">
    <source>
        <dbReference type="Pfam" id="PF09335"/>
    </source>
</evidence>
<evidence type="ECO:0000313" key="5">
    <source>
        <dbReference type="Proteomes" id="UP000265515"/>
    </source>
</evidence>
<feature type="region of interest" description="Disordered" evidence="1">
    <location>
        <begin position="272"/>
        <end position="437"/>
    </location>
</feature>
<proteinExistence type="predicted"/>
<dbReference type="Pfam" id="PF09335">
    <property type="entry name" value="VTT_dom"/>
    <property type="match status" value="1"/>
</dbReference>
<dbReference type="PANTHER" id="PTHR47699:SF1">
    <property type="entry name" value="SNARE ASSOCIATED GOLGI PROTEIN FAMILY"/>
    <property type="match status" value="1"/>
</dbReference>
<dbReference type="OrthoDB" id="166803at2759"/>
<evidence type="ECO:0000256" key="1">
    <source>
        <dbReference type="SAM" id="MobiDB-lite"/>
    </source>
</evidence>
<feature type="domain" description="VTT" evidence="3">
    <location>
        <begin position="66"/>
        <end position="184"/>
    </location>
</feature>
<dbReference type="InterPro" id="IPR032816">
    <property type="entry name" value="VTT_dom"/>
</dbReference>
<feature type="compositionally biased region" description="Basic and acidic residues" evidence="1">
    <location>
        <begin position="312"/>
        <end position="327"/>
    </location>
</feature>
<accession>A0A388LXX8</accession>
<dbReference type="PANTHER" id="PTHR47699">
    <property type="entry name" value="SNARE ASSOCIATED GOLGI PROTEIN FAMILY"/>
    <property type="match status" value="1"/>
</dbReference>
<evidence type="ECO:0000256" key="2">
    <source>
        <dbReference type="SAM" id="Phobius"/>
    </source>
</evidence>
<feature type="transmembrane region" description="Helical" evidence="2">
    <location>
        <begin position="45"/>
        <end position="67"/>
    </location>
</feature>
<dbReference type="Proteomes" id="UP000265515">
    <property type="component" value="Unassembled WGS sequence"/>
</dbReference>
<reference evidence="4 5" key="1">
    <citation type="journal article" date="2018" name="Cell">
        <title>The Chara Genome: Secondary Complexity and Implications for Plant Terrestrialization.</title>
        <authorList>
            <person name="Nishiyama T."/>
            <person name="Sakayama H."/>
            <person name="Vries J.D."/>
            <person name="Buschmann H."/>
            <person name="Saint-Marcoux D."/>
            <person name="Ullrich K.K."/>
            <person name="Haas F.B."/>
            <person name="Vanderstraeten L."/>
            <person name="Becker D."/>
            <person name="Lang D."/>
            <person name="Vosolsobe S."/>
            <person name="Rombauts S."/>
            <person name="Wilhelmsson P.K.I."/>
            <person name="Janitza P."/>
            <person name="Kern R."/>
            <person name="Heyl A."/>
            <person name="Rumpler F."/>
            <person name="Villalobos L.I.A.C."/>
            <person name="Clay J.M."/>
            <person name="Skokan R."/>
            <person name="Toyoda A."/>
            <person name="Suzuki Y."/>
            <person name="Kagoshima H."/>
            <person name="Schijlen E."/>
            <person name="Tajeshwar N."/>
            <person name="Catarino B."/>
            <person name="Hetherington A.J."/>
            <person name="Saltykova A."/>
            <person name="Bonnot C."/>
            <person name="Breuninger H."/>
            <person name="Symeonidi A."/>
            <person name="Radhakrishnan G.V."/>
            <person name="Van Nieuwerburgh F."/>
            <person name="Deforce D."/>
            <person name="Chang C."/>
            <person name="Karol K.G."/>
            <person name="Hedrich R."/>
            <person name="Ulvskov P."/>
            <person name="Glockner G."/>
            <person name="Delwiche C.F."/>
            <person name="Petrasek J."/>
            <person name="Van de Peer Y."/>
            <person name="Friml J."/>
            <person name="Beilby M."/>
            <person name="Dolan L."/>
            <person name="Kohara Y."/>
            <person name="Sugano S."/>
            <person name="Fujiyama A."/>
            <person name="Delaux P.-M."/>
            <person name="Quint M."/>
            <person name="TheiBen G."/>
            <person name="Hagemann M."/>
            <person name="Harholt J."/>
            <person name="Dunand C."/>
            <person name="Zachgo S."/>
            <person name="Langdale J."/>
            <person name="Maumus F."/>
            <person name="Straeten D.V.D."/>
            <person name="Gould S.B."/>
            <person name="Rensing S.A."/>
        </authorList>
    </citation>
    <scope>NUCLEOTIDE SEQUENCE [LARGE SCALE GENOMIC DNA]</scope>
    <source>
        <strain evidence="4 5">S276</strain>
    </source>
</reference>
<organism evidence="4 5">
    <name type="scientific">Chara braunii</name>
    <name type="common">Braun's stonewort</name>
    <dbReference type="NCBI Taxonomy" id="69332"/>
    <lineage>
        <taxon>Eukaryota</taxon>
        <taxon>Viridiplantae</taxon>
        <taxon>Streptophyta</taxon>
        <taxon>Charophyceae</taxon>
        <taxon>Charales</taxon>
        <taxon>Characeae</taxon>
        <taxon>Chara</taxon>
    </lineage>
</organism>
<comment type="caution">
    <text evidence="4">The sequence shown here is derived from an EMBL/GenBank/DDBJ whole genome shotgun (WGS) entry which is preliminary data.</text>
</comment>
<feature type="transmembrane region" description="Helical" evidence="2">
    <location>
        <begin position="6"/>
        <end position="24"/>
    </location>
</feature>
<feature type="compositionally biased region" description="Polar residues" evidence="1">
    <location>
        <begin position="337"/>
        <end position="348"/>
    </location>
</feature>
<protein>
    <recommendedName>
        <fullName evidence="3">VTT domain-containing protein</fullName>
    </recommendedName>
</protein>
<feature type="transmembrane region" description="Helical" evidence="2">
    <location>
        <begin position="79"/>
        <end position="100"/>
    </location>
</feature>
<dbReference type="STRING" id="69332.A0A388LXX8"/>
<keyword evidence="5" id="KW-1185">Reference proteome</keyword>
<keyword evidence="2" id="KW-1133">Transmembrane helix</keyword>
<keyword evidence="2" id="KW-0812">Transmembrane</keyword>
<sequence>MSKTGSLLAAALVALVAAVGYYYFDKEQAQLLVEATQKRLASLGVWALPAYIAVHTAAIAACFPYTLAFEAGAGLLFGLWRGIICVIVAKACAASLSFWLGRLILHNWSWLGETVQRNRYFGVVREGVARDGWRFVLFARFSPLPSYFVNYALAMTDVRYFRDFLLPTLAGGIPMIVQNTSLGSLASSIGLSLSLPEAMTVKEEELDGLRGLAQRAAPFAMPSLGILCSLWLTWRVRAYTRSSRSIDDAGFSPEGEEPAEISEGAFVAEEMGPNDEGGFAWDGGMIMADRGRDRSPLPPNVSEGANSVSSPDGRDSQERGGGEREYEVTSPGRRSGLRSSTKSRSGPRTRSYYREIINSSRSLMDEGWGGAGGELGEVPNGVLSPRNVMADGHQPTRSSKPAASSPRKNILSPKGGILTPKVASARRGRPRRSAVVLSEDASSKITLSSVTSSPMTRARARAMALALADAEQHQQTAEPWS</sequence>
<evidence type="ECO:0000313" key="4">
    <source>
        <dbReference type="EMBL" id="GBG87069.1"/>
    </source>
</evidence>
<keyword evidence="2" id="KW-0472">Membrane</keyword>
<dbReference type="EMBL" id="BFEA01000593">
    <property type="protein sequence ID" value="GBG87069.1"/>
    <property type="molecule type" value="Genomic_DNA"/>
</dbReference>
<name>A0A388LXX8_CHABU</name>